<keyword evidence="6" id="KW-1185">Reference proteome</keyword>
<dbReference type="PROSITE" id="PS00409">
    <property type="entry name" value="PROKAR_NTER_METHYL"/>
    <property type="match status" value="1"/>
</dbReference>
<dbReference type="AlphaFoldDB" id="A0A0R0D0N7"/>
<dbReference type="InterPro" id="IPR012902">
    <property type="entry name" value="N_methyl_site"/>
</dbReference>
<dbReference type="EMBL" id="LDJM01000035">
    <property type="protein sequence ID" value="KRG75013.1"/>
    <property type="molecule type" value="Genomic_DNA"/>
</dbReference>
<proteinExistence type="inferred from homology"/>
<dbReference type="PATRIC" id="fig|336566.3.peg.2102"/>
<dbReference type="InterPro" id="IPR001082">
    <property type="entry name" value="Pilin"/>
</dbReference>
<dbReference type="OrthoDB" id="5767514at2"/>
<dbReference type="RefSeq" id="WP_057638739.1">
    <property type="nucleotide sequence ID" value="NZ_LDJM01000035.1"/>
</dbReference>
<gene>
    <name evidence="5" type="ORF">ABB30_12965</name>
</gene>
<comment type="caution">
    <text evidence="5">The sequence shown here is derived from an EMBL/GenBank/DDBJ whole genome shotgun (WGS) entry which is preliminary data.</text>
</comment>
<dbReference type="STRING" id="336566.ABB30_12965"/>
<dbReference type="PANTHER" id="PTHR30093:SF34">
    <property type="entry name" value="PREPILIN PEPTIDASE-DEPENDENT PROTEIN D"/>
    <property type="match status" value="1"/>
</dbReference>
<dbReference type="GO" id="GO:0044096">
    <property type="term" value="C:type IV pilus"/>
    <property type="evidence" value="ECO:0007669"/>
    <property type="project" value="TreeGrafter"/>
</dbReference>
<comment type="similarity">
    <text evidence="1 3">Belongs to the N-Me-Phe pilin family.</text>
</comment>
<dbReference type="InterPro" id="IPR045584">
    <property type="entry name" value="Pilin-like"/>
</dbReference>
<protein>
    <submittedName>
        <fullName evidence="5">Fimbrial protein</fullName>
    </submittedName>
</protein>
<dbReference type="GO" id="GO:0007155">
    <property type="term" value="P:cell adhesion"/>
    <property type="evidence" value="ECO:0007669"/>
    <property type="project" value="InterPro"/>
</dbReference>
<keyword evidence="2" id="KW-0488">Methylation</keyword>
<keyword evidence="3" id="KW-0281">Fimbrium</keyword>
<feature type="transmembrane region" description="Helical" evidence="4">
    <location>
        <begin position="12"/>
        <end position="30"/>
    </location>
</feature>
<evidence type="ECO:0000313" key="5">
    <source>
        <dbReference type="EMBL" id="KRG75013.1"/>
    </source>
</evidence>
<organism evidence="5 6">
    <name type="scientific">Stenotrophomonas ginsengisoli</name>
    <dbReference type="NCBI Taxonomy" id="336566"/>
    <lineage>
        <taxon>Bacteria</taxon>
        <taxon>Pseudomonadati</taxon>
        <taxon>Pseudomonadota</taxon>
        <taxon>Gammaproteobacteria</taxon>
        <taxon>Lysobacterales</taxon>
        <taxon>Lysobacteraceae</taxon>
        <taxon>Stenotrophomonas</taxon>
    </lineage>
</organism>
<keyword evidence="4" id="KW-0812">Transmembrane</keyword>
<evidence type="ECO:0000256" key="1">
    <source>
        <dbReference type="ARBA" id="ARBA00005233"/>
    </source>
</evidence>
<accession>A0A0R0D0N7</accession>
<evidence type="ECO:0000313" key="6">
    <source>
        <dbReference type="Proteomes" id="UP000050956"/>
    </source>
</evidence>
<evidence type="ECO:0000256" key="4">
    <source>
        <dbReference type="SAM" id="Phobius"/>
    </source>
</evidence>
<evidence type="ECO:0000256" key="2">
    <source>
        <dbReference type="ARBA" id="ARBA00022481"/>
    </source>
</evidence>
<dbReference type="Pfam" id="PF07963">
    <property type="entry name" value="N_methyl"/>
    <property type="match status" value="1"/>
</dbReference>
<dbReference type="Proteomes" id="UP000050956">
    <property type="component" value="Unassembled WGS sequence"/>
</dbReference>
<name>A0A0R0D0N7_9GAMM</name>
<reference evidence="5 6" key="1">
    <citation type="submission" date="2015-05" db="EMBL/GenBank/DDBJ databases">
        <title>Genome sequencing and analysis of members of genus Stenotrophomonas.</title>
        <authorList>
            <person name="Patil P.P."/>
            <person name="Midha S."/>
            <person name="Patil P.B."/>
        </authorList>
    </citation>
    <scope>NUCLEOTIDE SEQUENCE [LARGE SCALE GENOMIC DNA]</scope>
    <source>
        <strain evidence="5 6">DSM 24757</strain>
    </source>
</reference>
<dbReference type="Gene3D" id="3.30.700.10">
    <property type="entry name" value="Glycoprotein, Type 4 Pilin"/>
    <property type="match status" value="1"/>
</dbReference>
<dbReference type="SUPFAM" id="SSF54523">
    <property type="entry name" value="Pili subunits"/>
    <property type="match status" value="1"/>
</dbReference>
<dbReference type="NCBIfam" id="TIGR02532">
    <property type="entry name" value="IV_pilin_GFxxxE"/>
    <property type="match status" value="1"/>
</dbReference>
<sequence>MKKQQGFTLIELMIVVAIIAILAAIALPAYQNYVAKSQVTAGLADIRGGITAFEEGIQSGKAGSATLDDLGLATSTARCGIAVGATPAYSATNGQSIVCTLKGNPKVVGKTVTLTRNASGAWNCTTSLTGTDAAKFNPAGCN</sequence>
<keyword evidence="4" id="KW-1133">Transmembrane helix</keyword>
<dbReference type="GO" id="GO:0043107">
    <property type="term" value="P:type IV pilus-dependent motility"/>
    <property type="evidence" value="ECO:0007669"/>
    <property type="project" value="TreeGrafter"/>
</dbReference>
<keyword evidence="4" id="KW-0472">Membrane</keyword>
<dbReference type="PANTHER" id="PTHR30093">
    <property type="entry name" value="GENERAL SECRETION PATHWAY PROTEIN G"/>
    <property type="match status" value="1"/>
</dbReference>
<evidence type="ECO:0000256" key="3">
    <source>
        <dbReference type="RuleBase" id="RU000389"/>
    </source>
</evidence>
<dbReference type="Pfam" id="PF00114">
    <property type="entry name" value="Pilin"/>
    <property type="match status" value="1"/>
</dbReference>